<evidence type="ECO:0000313" key="1">
    <source>
        <dbReference type="EMBL" id="CAG8735491.1"/>
    </source>
</evidence>
<feature type="non-terminal residue" evidence="1">
    <location>
        <position position="65"/>
    </location>
</feature>
<gene>
    <name evidence="1" type="ORF">RPERSI_LOCUS12610</name>
</gene>
<name>A0ACA9Q4I0_9GLOM</name>
<feature type="non-terminal residue" evidence="1">
    <location>
        <position position="1"/>
    </location>
</feature>
<keyword evidence="2" id="KW-1185">Reference proteome</keyword>
<dbReference type="Proteomes" id="UP000789920">
    <property type="component" value="Unassembled WGS sequence"/>
</dbReference>
<evidence type="ECO:0000313" key="2">
    <source>
        <dbReference type="Proteomes" id="UP000789920"/>
    </source>
</evidence>
<comment type="caution">
    <text evidence="1">The sequence shown here is derived from an EMBL/GenBank/DDBJ whole genome shotgun (WGS) entry which is preliminary data.</text>
</comment>
<dbReference type="EMBL" id="CAJVQC010027145">
    <property type="protein sequence ID" value="CAG8735491.1"/>
    <property type="molecule type" value="Genomic_DNA"/>
</dbReference>
<sequence length="65" mass="7651">KPEPEFNVWTSNNDMIDIIIRRTQTNNKVICLEWIESKDLVNIQYLEDEGFYPSIKQHGLTDILA</sequence>
<proteinExistence type="predicted"/>
<protein>
    <submittedName>
        <fullName evidence="1">24387_t:CDS:1</fullName>
    </submittedName>
</protein>
<accession>A0ACA9Q4I0</accession>
<reference evidence="1" key="1">
    <citation type="submission" date="2021-06" db="EMBL/GenBank/DDBJ databases">
        <authorList>
            <person name="Kallberg Y."/>
            <person name="Tangrot J."/>
            <person name="Rosling A."/>
        </authorList>
    </citation>
    <scope>NUCLEOTIDE SEQUENCE</scope>
    <source>
        <strain evidence="1">MA461A</strain>
    </source>
</reference>
<organism evidence="1 2">
    <name type="scientific">Racocetra persica</name>
    <dbReference type="NCBI Taxonomy" id="160502"/>
    <lineage>
        <taxon>Eukaryota</taxon>
        <taxon>Fungi</taxon>
        <taxon>Fungi incertae sedis</taxon>
        <taxon>Mucoromycota</taxon>
        <taxon>Glomeromycotina</taxon>
        <taxon>Glomeromycetes</taxon>
        <taxon>Diversisporales</taxon>
        <taxon>Gigasporaceae</taxon>
        <taxon>Racocetra</taxon>
    </lineage>
</organism>